<dbReference type="PANTHER" id="PTHR11102:SF160">
    <property type="entry name" value="ERAD-ASSOCIATED E3 UBIQUITIN-PROTEIN LIGASE COMPONENT HRD3"/>
    <property type="match status" value="1"/>
</dbReference>
<dbReference type="AlphaFoldDB" id="A0AAU9EWV8"/>
<dbReference type="Pfam" id="PF08238">
    <property type="entry name" value="Sel1"/>
    <property type="match status" value="4"/>
</dbReference>
<reference evidence="3" key="1">
    <citation type="journal article" date="2023" name="Arch. Microbiol.">
        <title>Desulfoferula mesophilus gen. nov. sp. nov., a mesophilic sulfate-reducing bacterium isolated from a brackish lake sediment.</title>
        <authorList>
            <person name="Watanabe T."/>
            <person name="Yabe T."/>
            <person name="Tsuji J.M."/>
            <person name="Fukui M."/>
        </authorList>
    </citation>
    <scope>NUCLEOTIDE SEQUENCE [LARGE SCALE GENOMIC DNA]</scope>
    <source>
        <strain evidence="3">12FAK</strain>
    </source>
</reference>
<dbReference type="InterPro" id="IPR050767">
    <property type="entry name" value="Sel1_AlgK"/>
</dbReference>
<dbReference type="InterPro" id="IPR011990">
    <property type="entry name" value="TPR-like_helical_dom_sf"/>
</dbReference>
<dbReference type="EMBL" id="AP028679">
    <property type="protein sequence ID" value="BEQ16030.1"/>
    <property type="molecule type" value="Genomic_DNA"/>
</dbReference>
<dbReference type="Gene3D" id="1.25.40.10">
    <property type="entry name" value="Tetratricopeptide repeat domain"/>
    <property type="match status" value="1"/>
</dbReference>
<feature type="signal peptide" evidence="1">
    <location>
        <begin position="1"/>
        <end position="20"/>
    </location>
</feature>
<feature type="chain" id="PRO_5043392517" description="Sel1 repeat family protein" evidence="1">
    <location>
        <begin position="21"/>
        <end position="190"/>
    </location>
</feature>
<organism evidence="2 3">
    <name type="scientific">Desulfoferula mesophila</name>
    <dbReference type="NCBI Taxonomy" id="3058419"/>
    <lineage>
        <taxon>Bacteria</taxon>
        <taxon>Pseudomonadati</taxon>
        <taxon>Thermodesulfobacteriota</taxon>
        <taxon>Desulfarculia</taxon>
        <taxon>Desulfarculales</taxon>
        <taxon>Desulfarculaceae</taxon>
        <taxon>Desulfoferula</taxon>
    </lineage>
</organism>
<gene>
    <name evidence="2" type="ORF">FAK_30960</name>
</gene>
<evidence type="ECO:0000313" key="2">
    <source>
        <dbReference type="EMBL" id="BEQ16030.1"/>
    </source>
</evidence>
<sequence>MKKIALAILLALCLAQPAWAGSEEGWAAFMKGDYATAIKIFLSLAEQGDAQNQNTMGVMYFFGKGVPQDYKKAIFWYRKAAEQGFVESQASLGEMYENGQGIPQNYKKAAYWYNKAAEQGNVGAQYNLGYLYANGEGVPQNYIKAHMWFNLAAAQGIELAQKGRDMIAAKMTPQQIAEAQRLASEWKPSK</sequence>
<proteinExistence type="predicted"/>
<evidence type="ECO:0000256" key="1">
    <source>
        <dbReference type="SAM" id="SignalP"/>
    </source>
</evidence>
<dbReference type="InterPro" id="IPR006597">
    <property type="entry name" value="Sel1-like"/>
</dbReference>
<dbReference type="SMART" id="SM00671">
    <property type="entry name" value="SEL1"/>
    <property type="match status" value="3"/>
</dbReference>
<name>A0AAU9EWV8_9BACT</name>
<keyword evidence="1" id="KW-0732">Signal</keyword>
<evidence type="ECO:0000313" key="3">
    <source>
        <dbReference type="Proteomes" id="UP001366166"/>
    </source>
</evidence>
<dbReference type="PANTHER" id="PTHR11102">
    <property type="entry name" value="SEL-1-LIKE PROTEIN"/>
    <property type="match status" value="1"/>
</dbReference>
<accession>A0AAU9EWV8</accession>
<protein>
    <recommendedName>
        <fullName evidence="4">Sel1 repeat family protein</fullName>
    </recommendedName>
</protein>
<dbReference type="SUPFAM" id="SSF81901">
    <property type="entry name" value="HCP-like"/>
    <property type="match status" value="1"/>
</dbReference>
<dbReference type="RefSeq" id="WP_338601278.1">
    <property type="nucleotide sequence ID" value="NZ_AP028679.1"/>
</dbReference>
<evidence type="ECO:0008006" key="4">
    <source>
        <dbReference type="Google" id="ProtNLM"/>
    </source>
</evidence>
<dbReference type="Proteomes" id="UP001366166">
    <property type="component" value="Chromosome"/>
</dbReference>
<keyword evidence="3" id="KW-1185">Reference proteome</keyword>
<dbReference type="KEGG" id="dmp:FAK_30960"/>